<accession>A0A0A9B3P4</accession>
<protein>
    <submittedName>
        <fullName evidence="1">Uncharacterized protein</fullName>
    </submittedName>
</protein>
<proteinExistence type="predicted"/>
<dbReference type="AlphaFoldDB" id="A0A0A9B3P4"/>
<sequence>MNEMQQEAIKTFTSNNLKKKELLLFTET</sequence>
<organism evidence="1">
    <name type="scientific">Arundo donax</name>
    <name type="common">Giant reed</name>
    <name type="synonym">Donax arundinaceus</name>
    <dbReference type="NCBI Taxonomy" id="35708"/>
    <lineage>
        <taxon>Eukaryota</taxon>
        <taxon>Viridiplantae</taxon>
        <taxon>Streptophyta</taxon>
        <taxon>Embryophyta</taxon>
        <taxon>Tracheophyta</taxon>
        <taxon>Spermatophyta</taxon>
        <taxon>Magnoliopsida</taxon>
        <taxon>Liliopsida</taxon>
        <taxon>Poales</taxon>
        <taxon>Poaceae</taxon>
        <taxon>PACMAD clade</taxon>
        <taxon>Arundinoideae</taxon>
        <taxon>Arundineae</taxon>
        <taxon>Arundo</taxon>
    </lineage>
</organism>
<dbReference type="EMBL" id="GBRH01243948">
    <property type="protein sequence ID" value="JAD53947.1"/>
    <property type="molecule type" value="Transcribed_RNA"/>
</dbReference>
<evidence type="ECO:0000313" key="1">
    <source>
        <dbReference type="EMBL" id="JAD53947.1"/>
    </source>
</evidence>
<reference evidence="1" key="1">
    <citation type="submission" date="2014-09" db="EMBL/GenBank/DDBJ databases">
        <authorList>
            <person name="Magalhaes I.L.F."/>
            <person name="Oliveira U."/>
            <person name="Santos F.R."/>
            <person name="Vidigal T.H.D.A."/>
            <person name="Brescovit A.D."/>
            <person name="Santos A.J."/>
        </authorList>
    </citation>
    <scope>NUCLEOTIDE SEQUENCE</scope>
    <source>
        <tissue evidence="1">Shoot tissue taken approximately 20 cm above the soil surface</tissue>
    </source>
</reference>
<reference evidence="1" key="2">
    <citation type="journal article" date="2015" name="Data Brief">
        <title>Shoot transcriptome of the giant reed, Arundo donax.</title>
        <authorList>
            <person name="Barrero R.A."/>
            <person name="Guerrero F.D."/>
            <person name="Moolhuijzen P."/>
            <person name="Goolsby J.A."/>
            <person name="Tidwell J."/>
            <person name="Bellgard S.E."/>
            <person name="Bellgard M.I."/>
        </authorList>
    </citation>
    <scope>NUCLEOTIDE SEQUENCE</scope>
    <source>
        <tissue evidence="1">Shoot tissue taken approximately 20 cm above the soil surface</tissue>
    </source>
</reference>
<name>A0A0A9B3P4_ARUDO</name>